<name>A0ABQ9LX60_HEVBR</name>
<organism evidence="2 3">
    <name type="scientific">Hevea brasiliensis</name>
    <name type="common">Para rubber tree</name>
    <name type="synonym">Siphonia brasiliensis</name>
    <dbReference type="NCBI Taxonomy" id="3981"/>
    <lineage>
        <taxon>Eukaryota</taxon>
        <taxon>Viridiplantae</taxon>
        <taxon>Streptophyta</taxon>
        <taxon>Embryophyta</taxon>
        <taxon>Tracheophyta</taxon>
        <taxon>Spermatophyta</taxon>
        <taxon>Magnoliopsida</taxon>
        <taxon>eudicotyledons</taxon>
        <taxon>Gunneridae</taxon>
        <taxon>Pentapetalae</taxon>
        <taxon>rosids</taxon>
        <taxon>fabids</taxon>
        <taxon>Malpighiales</taxon>
        <taxon>Euphorbiaceae</taxon>
        <taxon>Crotonoideae</taxon>
        <taxon>Micrandreae</taxon>
        <taxon>Hevea</taxon>
    </lineage>
</organism>
<accession>A0ABQ9LX60</accession>
<feature type="coiled-coil region" evidence="1">
    <location>
        <begin position="266"/>
        <end position="293"/>
    </location>
</feature>
<protein>
    <submittedName>
        <fullName evidence="2">Uncharacterized protein</fullName>
    </submittedName>
</protein>
<evidence type="ECO:0000313" key="3">
    <source>
        <dbReference type="Proteomes" id="UP001174677"/>
    </source>
</evidence>
<dbReference type="EMBL" id="JARPOI010000009">
    <property type="protein sequence ID" value="KAJ9172592.1"/>
    <property type="molecule type" value="Genomic_DNA"/>
</dbReference>
<evidence type="ECO:0000256" key="1">
    <source>
        <dbReference type="SAM" id="Coils"/>
    </source>
</evidence>
<proteinExistence type="predicted"/>
<gene>
    <name evidence="2" type="ORF">P3X46_015809</name>
</gene>
<evidence type="ECO:0000313" key="2">
    <source>
        <dbReference type="EMBL" id="KAJ9172592.1"/>
    </source>
</evidence>
<dbReference type="PANTHER" id="PTHR33070:SF116">
    <property type="entry name" value="DUF241 DOMAIN PROTEIN"/>
    <property type="match status" value="1"/>
</dbReference>
<dbReference type="PANTHER" id="PTHR33070">
    <property type="entry name" value="OS06G0725500 PROTEIN"/>
    <property type="match status" value="1"/>
</dbReference>
<dbReference type="InterPro" id="IPR004320">
    <property type="entry name" value="BPS1_pln"/>
</dbReference>
<keyword evidence="3" id="KW-1185">Reference proteome</keyword>
<dbReference type="Pfam" id="PF03087">
    <property type="entry name" value="BPS1"/>
    <property type="match status" value="1"/>
</dbReference>
<reference evidence="2" key="1">
    <citation type="journal article" date="2023" name="Plant Biotechnol. J.">
        <title>Chromosome-level wild Hevea brasiliensis genome provides new tools for genomic-assisted breeding and valuable loci to elevate rubber yield.</title>
        <authorList>
            <person name="Cheng H."/>
            <person name="Song X."/>
            <person name="Hu Y."/>
            <person name="Wu T."/>
            <person name="Yang Q."/>
            <person name="An Z."/>
            <person name="Feng S."/>
            <person name="Deng Z."/>
            <person name="Wu W."/>
            <person name="Zeng X."/>
            <person name="Tu M."/>
            <person name="Wang X."/>
            <person name="Huang H."/>
        </authorList>
    </citation>
    <scope>NUCLEOTIDE SEQUENCE</scope>
    <source>
        <strain evidence="2">MT/VB/25A 57/8</strain>
    </source>
</reference>
<sequence length="310" mass="35095">MLMRVTMPAFSPKPTRSYNVRSISFPARSHPNIGRIEKELNKLSSWEASSVNAERICARLSALGEIYRCIEDLLNLPLTQQALSQNQEEKWVGEMLDNLIRYLDVCGNTRDGILLMKESVRELQSAIRRSKGGGELSIESNVNDYIFCRKKMKKEAEKSLASLKQKDSVFLESSLLNDHYLSAIVKALSEASWMTISIFSSLLLFLSVPILKPKPSKWSLLSKLVHKGAVACEGQQENKNELENVDLALTSLLVTNTRKDLEPQKIQAAQKMLEILDISIEELENKLECLFRNLIHTRVSLLNILSHPLE</sequence>
<comment type="caution">
    <text evidence="2">The sequence shown here is derived from an EMBL/GenBank/DDBJ whole genome shotgun (WGS) entry which is preliminary data.</text>
</comment>
<dbReference type="Proteomes" id="UP001174677">
    <property type="component" value="Chromosome 9"/>
</dbReference>
<keyword evidence="1" id="KW-0175">Coiled coil</keyword>